<feature type="region of interest" description="Disordered" evidence="1">
    <location>
        <begin position="100"/>
        <end position="130"/>
    </location>
</feature>
<organism evidence="2">
    <name type="scientific">uncultured Caudovirales phage</name>
    <dbReference type="NCBI Taxonomy" id="2100421"/>
    <lineage>
        <taxon>Viruses</taxon>
        <taxon>Duplodnaviria</taxon>
        <taxon>Heunggongvirae</taxon>
        <taxon>Uroviricota</taxon>
        <taxon>Caudoviricetes</taxon>
        <taxon>Peduoviridae</taxon>
        <taxon>Maltschvirus</taxon>
        <taxon>Maltschvirus maltsch</taxon>
    </lineage>
</organism>
<sequence length="242" mass="27785">MHYYSFHVSDYIHDTAHLSNEEDLAYRRLLDLYYTQEKPIPNRTHEVARRIRMGKNIEAVQTVLEEFFMFSLEHDFWFHKRCDETIAAYQAKAERNRAVGKLGGRPKTNPNETQTVSKDNPNHKPITNNHKPIKERATSVACPPDVNEQVWQDWLQLRKSKKASVTETVVKGARAEAAKLGWELEKFLVEWCTRGSQGLKAEWIAEKQTQNGLTKTGQRNANVLQGLTRGLLGGQSSVQLLK</sequence>
<name>A0A6J7X623_9CAUD</name>
<gene>
    <name evidence="2" type="ORF">UFOVP379_30</name>
</gene>
<dbReference type="EMBL" id="LR798307">
    <property type="protein sequence ID" value="CAB5222743.1"/>
    <property type="molecule type" value="Genomic_DNA"/>
</dbReference>
<feature type="compositionally biased region" description="Polar residues" evidence="1">
    <location>
        <begin position="108"/>
        <end position="130"/>
    </location>
</feature>
<evidence type="ECO:0000256" key="1">
    <source>
        <dbReference type="SAM" id="MobiDB-lite"/>
    </source>
</evidence>
<reference evidence="2" key="1">
    <citation type="submission" date="2020-05" db="EMBL/GenBank/DDBJ databases">
        <authorList>
            <person name="Chiriac C."/>
            <person name="Salcher M."/>
            <person name="Ghai R."/>
            <person name="Kavagutti S V."/>
        </authorList>
    </citation>
    <scope>NUCLEOTIDE SEQUENCE</scope>
</reference>
<evidence type="ECO:0008006" key="3">
    <source>
        <dbReference type="Google" id="ProtNLM"/>
    </source>
</evidence>
<dbReference type="Pfam" id="PF07120">
    <property type="entry name" value="DUF1376"/>
    <property type="match status" value="1"/>
</dbReference>
<proteinExistence type="predicted"/>
<accession>A0A6J7X623</accession>
<protein>
    <recommendedName>
        <fullName evidence="3">DUF1376 domain-containing protein</fullName>
    </recommendedName>
</protein>
<evidence type="ECO:0000313" key="2">
    <source>
        <dbReference type="EMBL" id="CAB5222743.1"/>
    </source>
</evidence>
<dbReference type="InterPro" id="IPR010781">
    <property type="entry name" value="DUF1376"/>
</dbReference>